<accession>A0ABR1CBQ5</accession>
<evidence type="ECO:0000256" key="1">
    <source>
        <dbReference type="SAM" id="MobiDB-lite"/>
    </source>
</evidence>
<keyword evidence="2" id="KW-0812">Transmembrane</keyword>
<feature type="transmembrane region" description="Helical" evidence="2">
    <location>
        <begin position="46"/>
        <end position="65"/>
    </location>
</feature>
<keyword evidence="2" id="KW-0472">Membrane</keyword>
<evidence type="ECO:0000313" key="3">
    <source>
        <dbReference type="EMBL" id="KAK6735913.1"/>
    </source>
</evidence>
<organism evidence="3 4">
    <name type="scientific">Necator americanus</name>
    <name type="common">Human hookworm</name>
    <dbReference type="NCBI Taxonomy" id="51031"/>
    <lineage>
        <taxon>Eukaryota</taxon>
        <taxon>Metazoa</taxon>
        <taxon>Ecdysozoa</taxon>
        <taxon>Nematoda</taxon>
        <taxon>Chromadorea</taxon>
        <taxon>Rhabditida</taxon>
        <taxon>Rhabditina</taxon>
        <taxon>Rhabditomorpha</taxon>
        <taxon>Strongyloidea</taxon>
        <taxon>Ancylostomatidae</taxon>
        <taxon>Bunostominae</taxon>
        <taxon>Necator</taxon>
    </lineage>
</organism>
<reference evidence="3 4" key="1">
    <citation type="submission" date="2023-08" db="EMBL/GenBank/DDBJ databases">
        <title>A Necator americanus chromosomal reference genome.</title>
        <authorList>
            <person name="Ilik V."/>
            <person name="Petrzelkova K.J."/>
            <person name="Pardy F."/>
            <person name="Fuh T."/>
            <person name="Niatou-Singa F.S."/>
            <person name="Gouil Q."/>
            <person name="Baker L."/>
            <person name="Ritchie M.E."/>
            <person name="Jex A.R."/>
            <person name="Gazzola D."/>
            <person name="Li H."/>
            <person name="Toshio Fujiwara R."/>
            <person name="Zhan B."/>
            <person name="Aroian R.V."/>
            <person name="Pafco B."/>
            <person name="Schwarz E.M."/>
        </authorList>
    </citation>
    <scope>NUCLEOTIDE SEQUENCE [LARGE SCALE GENOMIC DNA]</scope>
    <source>
        <strain evidence="3 4">Aroian</strain>
        <tissue evidence="3">Whole animal</tissue>
    </source>
</reference>
<keyword evidence="2" id="KW-1133">Transmembrane helix</keyword>
<dbReference type="Proteomes" id="UP001303046">
    <property type="component" value="Unassembled WGS sequence"/>
</dbReference>
<feature type="region of interest" description="Disordered" evidence="1">
    <location>
        <begin position="249"/>
        <end position="273"/>
    </location>
</feature>
<comment type="caution">
    <text evidence="3">The sequence shown here is derived from an EMBL/GenBank/DDBJ whole genome shotgun (WGS) entry which is preliminary data.</text>
</comment>
<proteinExistence type="predicted"/>
<feature type="compositionally biased region" description="Basic and acidic residues" evidence="1">
    <location>
        <begin position="260"/>
        <end position="273"/>
    </location>
</feature>
<sequence length="373" mass="42211">MTFDIIEACNCMRKAQDNCGFQLATSRREAQTRLGYILDDPDFGRVAYTISILLMFSLLILLLMIRSIKRSSSTIQMDALLDAMRFREELDLQERQRRRLMKAKTKVTAWLLRTNGGEMRAWRSSPALIQQRRGTVSSTISEIPRVVVTAVGEGMGERPKTPCLSLLYDFTEEQNEHSPSLPRCSIGANAPAETAEDNSKDVFYDEIDVLMSKIPSQQVIVVGIDANAKMGLEQQTDVLGKWFHPEPEKASENEVASLQKDSENERTSGAKEFEKRQNEKMLFEFSTLNGVTIGEPTLPIWNYHFKTLLNRQVLSVPELEHVDRPKCAVNMKAPTKSEVLDHILKMGNLVKTTGLEMLKYLPPSEIREILGTI</sequence>
<name>A0ABR1CBQ5_NECAM</name>
<evidence type="ECO:0000313" key="4">
    <source>
        <dbReference type="Proteomes" id="UP001303046"/>
    </source>
</evidence>
<evidence type="ECO:0000256" key="2">
    <source>
        <dbReference type="SAM" id="Phobius"/>
    </source>
</evidence>
<keyword evidence="4" id="KW-1185">Reference proteome</keyword>
<gene>
    <name evidence="3" type="primary">Necator_chrII.g6689</name>
    <name evidence="3" type="ORF">RB195_018896</name>
</gene>
<protein>
    <submittedName>
        <fullName evidence="3">Uncharacterized protein</fullName>
    </submittedName>
</protein>
<dbReference type="EMBL" id="JAVFWL010000002">
    <property type="protein sequence ID" value="KAK6735913.1"/>
    <property type="molecule type" value="Genomic_DNA"/>
</dbReference>